<sequence>MSAVRSITGAAEAGASTVEFIALALVLVPFFLIVPLLGKYTDLAQTTEIASRYVAFEGTIRNSASSLKTDAELAAEVRRRFYSTSDAPIKTHDVAINIPAHRNPVWADYQGKPLLADFDADVAVETKVESKHVPAAAVFSGRAGFNLNEANLYTGRVTVRPRKLALLKPFDELDLVLSRTTSILVDAWAAASPGMVKVKVEGAGAAAYPIAPLEALGSTLGQVPPLILDPAMDVNDIDPEIVPGDRLR</sequence>
<keyword evidence="1" id="KW-0812">Transmembrane</keyword>
<evidence type="ECO:0000256" key="1">
    <source>
        <dbReference type="SAM" id="Phobius"/>
    </source>
</evidence>
<dbReference type="Proteomes" id="UP001482231">
    <property type="component" value="Unassembled WGS sequence"/>
</dbReference>
<evidence type="ECO:0008006" key="4">
    <source>
        <dbReference type="Google" id="ProtNLM"/>
    </source>
</evidence>
<gene>
    <name evidence="2" type="ORF">V6E02_11300</name>
</gene>
<accession>A0ABV0EGK8</accession>
<comment type="caution">
    <text evidence="2">The sequence shown here is derived from an EMBL/GenBank/DDBJ whole genome shotgun (WGS) entry which is preliminary data.</text>
</comment>
<proteinExistence type="predicted"/>
<keyword evidence="3" id="KW-1185">Reference proteome</keyword>
<feature type="transmembrane region" description="Helical" evidence="1">
    <location>
        <begin position="20"/>
        <end position="38"/>
    </location>
</feature>
<protein>
    <recommendedName>
        <fullName evidence="4">Pilus assembly protein</fullName>
    </recommendedName>
</protein>
<evidence type="ECO:0000313" key="2">
    <source>
        <dbReference type="EMBL" id="MEO1767798.1"/>
    </source>
</evidence>
<reference evidence="2 3" key="1">
    <citation type="submission" date="2024-02" db="EMBL/GenBank/DDBJ databases">
        <title>New thermophilic sulfur-oxidizing bacteria from a hot springs of the Uzon caldera (Kamchatka, Russia).</title>
        <authorList>
            <person name="Dukat A.M."/>
            <person name="Elcheninov A.G."/>
            <person name="Frolov E.N."/>
        </authorList>
    </citation>
    <scope>NUCLEOTIDE SEQUENCE [LARGE SCALE GENOMIC DNA]</scope>
    <source>
        <strain evidence="2 3">AK1</strain>
    </source>
</reference>
<keyword evidence="1" id="KW-0472">Membrane</keyword>
<evidence type="ECO:0000313" key="3">
    <source>
        <dbReference type="Proteomes" id="UP001482231"/>
    </source>
</evidence>
<keyword evidence="1" id="KW-1133">Transmembrane helix</keyword>
<organism evidence="2 3">
    <name type="scientific">Thiobacter aerophilum</name>
    <dbReference type="NCBI Taxonomy" id="3121275"/>
    <lineage>
        <taxon>Bacteria</taxon>
        <taxon>Pseudomonadati</taxon>
        <taxon>Pseudomonadota</taxon>
        <taxon>Betaproteobacteria</taxon>
        <taxon>Burkholderiales</taxon>
        <taxon>Thiobacteraceae</taxon>
        <taxon>Thiobacter</taxon>
    </lineage>
</organism>
<name>A0ABV0EGK8_9BURK</name>
<dbReference type="EMBL" id="JBAJEX010000011">
    <property type="protein sequence ID" value="MEO1767798.1"/>
    <property type="molecule type" value="Genomic_DNA"/>
</dbReference>
<dbReference type="RefSeq" id="WP_347308910.1">
    <property type="nucleotide sequence ID" value="NZ_JBAJEX010000011.1"/>
</dbReference>